<dbReference type="InterPro" id="IPR011990">
    <property type="entry name" value="TPR-like_helical_dom_sf"/>
</dbReference>
<evidence type="ECO:0000313" key="7">
    <source>
        <dbReference type="EMBL" id="MFD1365210.1"/>
    </source>
</evidence>
<comment type="similarity">
    <text evidence="1">Belongs to the AfsR/DnrI/RedD regulatory family.</text>
</comment>
<evidence type="ECO:0000313" key="8">
    <source>
        <dbReference type="Proteomes" id="UP001597183"/>
    </source>
</evidence>
<dbReference type="Pfam" id="PF03704">
    <property type="entry name" value="BTAD"/>
    <property type="match status" value="1"/>
</dbReference>
<dbReference type="PANTHER" id="PTHR35807:SF1">
    <property type="entry name" value="TRANSCRIPTIONAL REGULATOR REDD"/>
    <property type="match status" value="1"/>
</dbReference>
<organism evidence="7 8">
    <name type="scientific">Actinoplanes sichuanensis</name>
    <dbReference type="NCBI Taxonomy" id="512349"/>
    <lineage>
        <taxon>Bacteria</taxon>
        <taxon>Bacillati</taxon>
        <taxon>Actinomycetota</taxon>
        <taxon>Actinomycetes</taxon>
        <taxon>Micromonosporales</taxon>
        <taxon>Micromonosporaceae</taxon>
        <taxon>Actinoplanes</taxon>
    </lineage>
</organism>
<dbReference type="SMART" id="SM00862">
    <property type="entry name" value="Trans_reg_C"/>
    <property type="match status" value="1"/>
</dbReference>
<evidence type="ECO:0000259" key="6">
    <source>
        <dbReference type="PROSITE" id="PS51755"/>
    </source>
</evidence>
<dbReference type="EMBL" id="JBHTMK010000008">
    <property type="protein sequence ID" value="MFD1365210.1"/>
    <property type="molecule type" value="Genomic_DNA"/>
</dbReference>
<keyword evidence="2" id="KW-0805">Transcription regulation</keyword>
<evidence type="ECO:0000256" key="1">
    <source>
        <dbReference type="ARBA" id="ARBA00005820"/>
    </source>
</evidence>
<dbReference type="PROSITE" id="PS51755">
    <property type="entry name" value="OMPR_PHOB"/>
    <property type="match status" value="1"/>
</dbReference>
<dbReference type="InterPro" id="IPR036388">
    <property type="entry name" value="WH-like_DNA-bd_sf"/>
</dbReference>
<keyword evidence="3 5" id="KW-0238">DNA-binding</keyword>
<dbReference type="InterPro" id="IPR001867">
    <property type="entry name" value="OmpR/PhoB-type_DNA-bd"/>
</dbReference>
<dbReference type="Gene3D" id="1.25.40.10">
    <property type="entry name" value="Tetratricopeptide repeat domain"/>
    <property type="match status" value="1"/>
</dbReference>
<dbReference type="SUPFAM" id="SSF46894">
    <property type="entry name" value="C-terminal effector domain of the bipartite response regulators"/>
    <property type="match status" value="1"/>
</dbReference>
<keyword evidence="8" id="KW-1185">Reference proteome</keyword>
<feature type="DNA-binding region" description="OmpR/PhoB-type" evidence="5">
    <location>
        <begin position="4"/>
        <end position="101"/>
    </location>
</feature>
<dbReference type="Gene3D" id="1.10.10.10">
    <property type="entry name" value="Winged helix-like DNA-binding domain superfamily/Winged helix DNA-binding domain"/>
    <property type="match status" value="1"/>
</dbReference>
<dbReference type="SUPFAM" id="SSF48452">
    <property type="entry name" value="TPR-like"/>
    <property type="match status" value="1"/>
</dbReference>
<dbReference type="CDD" id="cd15831">
    <property type="entry name" value="BTAD"/>
    <property type="match status" value="1"/>
</dbReference>
<feature type="domain" description="OmpR/PhoB-type" evidence="6">
    <location>
        <begin position="4"/>
        <end position="101"/>
    </location>
</feature>
<keyword evidence="4" id="KW-0804">Transcription</keyword>
<dbReference type="SMART" id="SM01043">
    <property type="entry name" value="BTAD"/>
    <property type="match status" value="1"/>
</dbReference>
<reference evidence="8" key="1">
    <citation type="journal article" date="2019" name="Int. J. Syst. Evol. Microbiol.">
        <title>The Global Catalogue of Microorganisms (GCM) 10K type strain sequencing project: providing services to taxonomists for standard genome sequencing and annotation.</title>
        <authorList>
            <consortium name="The Broad Institute Genomics Platform"/>
            <consortium name="The Broad Institute Genome Sequencing Center for Infectious Disease"/>
            <person name="Wu L."/>
            <person name="Ma J."/>
        </authorList>
    </citation>
    <scope>NUCLEOTIDE SEQUENCE [LARGE SCALE GENOMIC DNA]</scope>
    <source>
        <strain evidence="8">CCM 7526</strain>
    </source>
</reference>
<accession>A0ABW4A4Q0</accession>
<dbReference type="InterPro" id="IPR051677">
    <property type="entry name" value="AfsR-DnrI-RedD_regulator"/>
</dbReference>
<dbReference type="Pfam" id="PF00486">
    <property type="entry name" value="Trans_reg_C"/>
    <property type="match status" value="1"/>
</dbReference>
<dbReference type="InterPro" id="IPR005158">
    <property type="entry name" value="BTAD"/>
</dbReference>
<protein>
    <submittedName>
        <fullName evidence="7">BTAD domain-containing putative transcriptional regulator</fullName>
    </submittedName>
</protein>
<proteinExistence type="inferred from homology"/>
<evidence type="ECO:0000256" key="4">
    <source>
        <dbReference type="ARBA" id="ARBA00023163"/>
    </source>
</evidence>
<gene>
    <name evidence="7" type="ORF">ACFQ5G_07640</name>
</gene>
<dbReference type="PANTHER" id="PTHR35807">
    <property type="entry name" value="TRANSCRIPTIONAL REGULATOR REDD-RELATED"/>
    <property type="match status" value="1"/>
</dbReference>
<evidence type="ECO:0000256" key="3">
    <source>
        <dbReference type="ARBA" id="ARBA00023125"/>
    </source>
</evidence>
<dbReference type="RefSeq" id="WP_317795446.1">
    <property type="nucleotide sequence ID" value="NZ_AP028461.1"/>
</dbReference>
<name>A0ABW4A4Q0_9ACTN</name>
<dbReference type="Proteomes" id="UP001597183">
    <property type="component" value="Unassembled WGS sequence"/>
</dbReference>
<sequence length="291" mass="31987">MSNDAMPDPQALRFSVLGPVRAWRGTAEVALGSPQQRSTLAILLLHEGTTVTIEQLTTALWGAEKPPAAVATVRTYVSRLRRLLGSGARIRSTAGGYALSVPQSALDLTQLRHHLALAAASTRAQDPSAVAEHLEAALALHHGMPLAGAGGPYVENQRIRLEQMLCTVALDLMSVEVSRGRHREVLPDLTAMVKEHPLRDRVHELYMTALQHSGRQADALAHYQQTRRRMVDELGVEPGARLRELHRRILEGTTTAGVAQPHRHPARAARLHQVRARRQASRARYAVARDR</sequence>
<evidence type="ECO:0000256" key="2">
    <source>
        <dbReference type="ARBA" id="ARBA00023015"/>
    </source>
</evidence>
<comment type="caution">
    <text evidence="7">The sequence shown here is derived from an EMBL/GenBank/DDBJ whole genome shotgun (WGS) entry which is preliminary data.</text>
</comment>
<evidence type="ECO:0000256" key="5">
    <source>
        <dbReference type="PROSITE-ProRule" id="PRU01091"/>
    </source>
</evidence>
<dbReference type="InterPro" id="IPR016032">
    <property type="entry name" value="Sig_transdc_resp-reg_C-effctor"/>
</dbReference>